<name>A0ABR3RRD5_9PLEO</name>
<dbReference type="SUPFAM" id="SSF53474">
    <property type="entry name" value="alpha/beta-Hydrolases"/>
    <property type="match status" value="2"/>
</dbReference>
<dbReference type="EMBL" id="JAKIXB020000007">
    <property type="protein sequence ID" value="KAL1606990.1"/>
    <property type="molecule type" value="Genomic_DNA"/>
</dbReference>
<reference evidence="1 2" key="1">
    <citation type="submission" date="2024-02" db="EMBL/GenBank/DDBJ databases">
        <title>De novo assembly and annotation of 12 fungi associated with fruit tree decline syndrome in Ontario, Canada.</title>
        <authorList>
            <person name="Sulman M."/>
            <person name="Ellouze W."/>
            <person name="Ilyukhin E."/>
        </authorList>
    </citation>
    <scope>NUCLEOTIDE SEQUENCE [LARGE SCALE GENOMIC DNA]</scope>
    <source>
        <strain evidence="1 2">M97-236</strain>
    </source>
</reference>
<evidence type="ECO:0000313" key="2">
    <source>
        <dbReference type="Proteomes" id="UP001521222"/>
    </source>
</evidence>
<gene>
    <name evidence="1" type="ORF">SLS59_002692</name>
</gene>
<organism evidence="1 2">
    <name type="scientific">Nothophoma quercina</name>
    <dbReference type="NCBI Taxonomy" id="749835"/>
    <lineage>
        <taxon>Eukaryota</taxon>
        <taxon>Fungi</taxon>
        <taxon>Dikarya</taxon>
        <taxon>Ascomycota</taxon>
        <taxon>Pezizomycotina</taxon>
        <taxon>Dothideomycetes</taxon>
        <taxon>Pleosporomycetidae</taxon>
        <taxon>Pleosporales</taxon>
        <taxon>Pleosporineae</taxon>
        <taxon>Didymellaceae</taxon>
        <taxon>Nothophoma</taxon>
    </lineage>
</organism>
<dbReference type="PANTHER" id="PTHR45763">
    <property type="entry name" value="HYDROLASE, ALPHA/BETA FOLD FAMILY PROTEIN, EXPRESSED-RELATED"/>
    <property type="match status" value="1"/>
</dbReference>
<accession>A0ABR3RRD5</accession>
<evidence type="ECO:0008006" key="3">
    <source>
        <dbReference type="Google" id="ProtNLM"/>
    </source>
</evidence>
<comment type="caution">
    <text evidence="1">The sequence shown here is derived from an EMBL/GenBank/DDBJ whole genome shotgun (WGS) entry which is preliminary data.</text>
</comment>
<dbReference type="Gene3D" id="3.40.50.1820">
    <property type="entry name" value="alpha/beta hydrolase"/>
    <property type="match status" value="2"/>
</dbReference>
<dbReference type="InterPro" id="IPR029058">
    <property type="entry name" value="AB_hydrolase_fold"/>
</dbReference>
<dbReference type="PANTHER" id="PTHR45763:SF46">
    <property type="entry name" value="AB HYDROLASE-1 DOMAIN-CONTAINING PROTEIN"/>
    <property type="match status" value="1"/>
</dbReference>
<dbReference type="Proteomes" id="UP001521222">
    <property type="component" value="Unassembled WGS sequence"/>
</dbReference>
<evidence type="ECO:0000313" key="1">
    <source>
        <dbReference type="EMBL" id="KAL1606990.1"/>
    </source>
</evidence>
<keyword evidence="2" id="KW-1185">Reference proteome</keyword>
<proteinExistence type="predicted"/>
<sequence>MLLRTLYYTLGAIGTGVAAYLLRRPKPTNFAPLNLHGAESCKYILDDSHSHTFTLPDGRKLGYADYGDPKGKTILYQHGLPGSRTEATRYHELGKELGIRVVSIDRPVFGWSTPFDTYRGRTVRSWAADVECLAEHLELSEYAVLVRRCGSPRLCTAVLVRCKSSRNSRIENPCQSDKGVSGGGPYALSCAHGLPKDKLKVVGLVCGIGSPDIGMSGAAWPRYSGFTVGWRWSPQVFLRWFFQRDAADSLNLPDEERLKLFLSEKRLEGMDERDRTFFADEDEMRAYLATSRQSFRQGVDAMCKDGFVMCTDWGFRIEDIRKDVSVVLWYGSRDVNVPPNHGRTIARRLRMEEEQVEGEVREAGPLEYKERVRLRMLDDTHASISMRDKRGYLVDISNTWRK</sequence>
<protein>
    <recommendedName>
        <fullName evidence="3">AB hydrolase-1 domain-containing protein</fullName>
    </recommendedName>
</protein>